<evidence type="ECO:0000256" key="2">
    <source>
        <dbReference type="ARBA" id="ARBA00005510"/>
    </source>
</evidence>
<dbReference type="SUPFAM" id="SSF47459">
    <property type="entry name" value="HLH, helix-loop-helix DNA-binding domain"/>
    <property type="match status" value="1"/>
</dbReference>
<feature type="domain" description="BHLH" evidence="7">
    <location>
        <begin position="358"/>
        <end position="407"/>
    </location>
</feature>
<reference evidence="9" key="1">
    <citation type="submission" date="2025-08" db="UniProtKB">
        <authorList>
            <consortium name="RefSeq"/>
        </authorList>
    </citation>
    <scope>IDENTIFICATION</scope>
</reference>
<feature type="region of interest" description="Disordered" evidence="6">
    <location>
        <begin position="50"/>
        <end position="70"/>
    </location>
</feature>
<keyword evidence="8" id="KW-1185">Reference proteome</keyword>
<dbReference type="InterPro" id="IPR045843">
    <property type="entry name" value="IND-like"/>
</dbReference>
<evidence type="ECO:0000313" key="8">
    <source>
        <dbReference type="Proteomes" id="UP001515500"/>
    </source>
</evidence>
<comment type="subcellular location">
    <subcellularLocation>
        <location evidence="1">Nucleus</location>
    </subcellularLocation>
</comment>
<organism evidence="8 9">
    <name type="scientific">Dioscorea cayennensis subsp. rotundata</name>
    <name type="common">White Guinea yam</name>
    <name type="synonym">Dioscorea rotundata</name>
    <dbReference type="NCBI Taxonomy" id="55577"/>
    <lineage>
        <taxon>Eukaryota</taxon>
        <taxon>Viridiplantae</taxon>
        <taxon>Streptophyta</taxon>
        <taxon>Embryophyta</taxon>
        <taxon>Tracheophyta</taxon>
        <taxon>Spermatophyta</taxon>
        <taxon>Magnoliopsida</taxon>
        <taxon>Liliopsida</taxon>
        <taxon>Dioscoreales</taxon>
        <taxon>Dioscoreaceae</taxon>
        <taxon>Dioscorea</taxon>
    </lineage>
</organism>
<dbReference type="AlphaFoldDB" id="A0AB40CL15"/>
<dbReference type="GO" id="GO:0005634">
    <property type="term" value="C:nucleus"/>
    <property type="evidence" value="ECO:0007669"/>
    <property type="project" value="UniProtKB-SubCell"/>
</dbReference>
<gene>
    <name evidence="9" type="primary">LOC120276243</name>
</gene>
<dbReference type="InterPro" id="IPR011598">
    <property type="entry name" value="bHLH_dom"/>
</dbReference>
<feature type="compositionally biased region" description="Polar residues" evidence="6">
    <location>
        <begin position="14"/>
        <end position="25"/>
    </location>
</feature>
<accession>A0AB40CL15</accession>
<name>A0AB40CL15_DIOCR</name>
<dbReference type="Proteomes" id="UP001515500">
    <property type="component" value="Chromosome 14"/>
</dbReference>
<evidence type="ECO:0000256" key="3">
    <source>
        <dbReference type="ARBA" id="ARBA00023015"/>
    </source>
</evidence>
<feature type="compositionally biased region" description="Low complexity" evidence="6">
    <location>
        <begin position="321"/>
        <end position="335"/>
    </location>
</feature>
<evidence type="ECO:0000256" key="1">
    <source>
        <dbReference type="ARBA" id="ARBA00004123"/>
    </source>
</evidence>
<evidence type="ECO:0000256" key="4">
    <source>
        <dbReference type="ARBA" id="ARBA00023163"/>
    </source>
</evidence>
<evidence type="ECO:0000256" key="6">
    <source>
        <dbReference type="SAM" id="MobiDB-lite"/>
    </source>
</evidence>
<evidence type="ECO:0000313" key="9">
    <source>
        <dbReference type="RefSeq" id="XP_039138899.1"/>
    </source>
</evidence>
<dbReference type="Gene3D" id="4.10.280.10">
    <property type="entry name" value="Helix-loop-helix DNA-binding domain"/>
    <property type="match status" value="1"/>
</dbReference>
<keyword evidence="4" id="KW-0804">Transcription</keyword>
<dbReference type="GO" id="GO:0046983">
    <property type="term" value="F:protein dimerization activity"/>
    <property type="evidence" value="ECO:0007669"/>
    <property type="project" value="InterPro"/>
</dbReference>
<dbReference type="GO" id="GO:0000978">
    <property type="term" value="F:RNA polymerase II cis-regulatory region sequence-specific DNA binding"/>
    <property type="evidence" value="ECO:0007669"/>
    <property type="project" value="TreeGrafter"/>
</dbReference>
<protein>
    <submittedName>
        <fullName evidence="9">Transcription factor bHLH111-like</fullName>
    </submittedName>
</protein>
<sequence length="479" mass="53245">MAKGKVQIKKLEGSETSVASSSPTPNWWEIHATPLSSWHSINRWQLHSHHSTSSSCDEDNSTSADLSGGPSDNNLWTHVLLNVGGGGDMSQHHNHDDGDNFLEVLSSKSLPTEIFDPACDYLKKMDSSWEINNPPSFNNFNGSLMEHERLTNLSDLVKNWSIAPPAANSQFDSLPCHVTLNPMTSPYVNSHIKTELLPSINEGNSSNYMPYMNDIKMENQHHQDIIGSSEHTSVMSQYINSSAGMGYQVSVNDNNSHNNNFENKFNNAIRSSSDVSWSGSSRSLSDFISFKPVQFRTCKQVAVKSSDHSSSHDTKKQGYDTSSSTKGSGRSTGTTNEGKKKRSEDNSEALLKKSKHDNSSASSSAKLQVPKVKFADRISALQQIVSPFGKTDTASVLMEAINYIRFLQEQLQLLSDPYMKLNASKEHNSWGGMERKEKDKVDLRSRGLCLVPISCTPQAYRENTGLDYWTPTYRGCLFR</sequence>
<dbReference type="PANTHER" id="PTHR16223:SF56">
    <property type="entry name" value="TRANSCRIPTION FACTOR BHLH110"/>
    <property type="match status" value="1"/>
</dbReference>
<dbReference type="GeneID" id="120276243"/>
<feature type="compositionally biased region" description="Basic and acidic residues" evidence="6">
    <location>
        <begin position="305"/>
        <end position="318"/>
    </location>
</feature>
<dbReference type="InterPro" id="IPR036638">
    <property type="entry name" value="HLH_DNA-bd_sf"/>
</dbReference>
<comment type="similarity">
    <text evidence="2">Belongs to the bHLH protein family.</text>
</comment>
<feature type="region of interest" description="Disordered" evidence="6">
    <location>
        <begin position="1"/>
        <end position="25"/>
    </location>
</feature>
<evidence type="ECO:0000256" key="5">
    <source>
        <dbReference type="ARBA" id="ARBA00023242"/>
    </source>
</evidence>
<dbReference type="GO" id="GO:0000981">
    <property type="term" value="F:DNA-binding transcription factor activity, RNA polymerase II-specific"/>
    <property type="evidence" value="ECO:0007669"/>
    <property type="project" value="TreeGrafter"/>
</dbReference>
<dbReference type="CDD" id="cd11393">
    <property type="entry name" value="bHLH_AtbHLH_like"/>
    <property type="match status" value="1"/>
</dbReference>
<keyword evidence="5" id="KW-0539">Nucleus</keyword>
<dbReference type="RefSeq" id="XP_039138899.1">
    <property type="nucleotide sequence ID" value="XM_039282965.1"/>
</dbReference>
<dbReference type="InterPro" id="IPR045239">
    <property type="entry name" value="bHLH95_bHLH"/>
</dbReference>
<proteinExistence type="inferred from homology"/>
<feature type="region of interest" description="Disordered" evidence="6">
    <location>
        <begin position="302"/>
        <end position="366"/>
    </location>
</feature>
<keyword evidence="3" id="KW-0805">Transcription regulation</keyword>
<dbReference type="PROSITE" id="PS50888">
    <property type="entry name" value="BHLH"/>
    <property type="match status" value="1"/>
</dbReference>
<evidence type="ECO:0000259" key="7">
    <source>
        <dbReference type="PROSITE" id="PS50888"/>
    </source>
</evidence>
<dbReference type="PANTHER" id="PTHR16223">
    <property type="entry name" value="TRANSCRIPTION FACTOR BHLH83-RELATED"/>
    <property type="match status" value="1"/>
</dbReference>